<gene>
    <name evidence="1" type="ORF">S23_54470</name>
</gene>
<dbReference type="EMBL" id="AP012279">
    <property type="protein sequence ID" value="BAL78639.1"/>
    <property type="molecule type" value="Genomic_DNA"/>
</dbReference>
<keyword evidence="2" id="KW-1185">Reference proteome</keyword>
<name>A0AAI8QEN9_9BRAD</name>
<dbReference type="Proteomes" id="UP000007886">
    <property type="component" value="Chromosome"/>
</dbReference>
<accession>A0AAI8QEN9</accession>
<organism evidence="1 2">
    <name type="scientific">Bradyrhizobium cosmicum</name>
    <dbReference type="NCBI Taxonomy" id="1404864"/>
    <lineage>
        <taxon>Bacteria</taxon>
        <taxon>Pseudomonadati</taxon>
        <taxon>Pseudomonadota</taxon>
        <taxon>Alphaproteobacteria</taxon>
        <taxon>Hyphomicrobiales</taxon>
        <taxon>Nitrobacteraceae</taxon>
        <taxon>Bradyrhizobium</taxon>
    </lineage>
</organism>
<evidence type="ECO:0000313" key="1">
    <source>
        <dbReference type="EMBL" id="BAL78639.1"/>
    </source>
</evidence>
<proteinExistence type="predicted"/>
<dbReference type="RefSeq" id="WP_015687912.1">
    <property type="nucleotide sequence ID" value="NC_017082.1"/>
</dbReference>
<sequence length="365" mass="37908">MTSINNNPYAYLGSAYARAGSPQASSANTLLNAADSSSQSQGNGATNLTLSEAARARLTDAPAQPDFATLTGNMRAALDKAYAAAKVTGPIGADGKTTVDLSSFDRRSLFAVSTNNGGKFSPDEQKAASTELSNRFNDALAPAVATSKLTGNFNAVYNAALDYLDGASGEEKATAVWSALHSAVSKGVQATRQDPTKAPTSIANDPVAAYLSSNGDGDTATPADFSTVAKRVRATLDAQAKAAAATGKDPVFDPGRNAGQQADFSGMDSRSLAAVSLNQDGLFSKQESFAAKQTLDARNRASILAALNRSQSTGDPTQLSLGILNTYSSMSAEERQASNWTPTFRDHALANYKSSSHIMAMLRGH</sequence>
<evidence type="ECO:0000313" key="2">
    <source>
        <dbReference type="Proteomes" id="UP000007886"/>
    </source>
</evidence>
<reference evidence="1 2" key="1">
    <citation type="journal article" date="2012" name="Microbes Environ.">
        <title>Complete genome sequence of Bradyrhizobium sp. S23321: insights into symbiosis evolution in soil oligotrophs.</title>
        <authorList>
            <person name="Okubo T."/>
            <person name="Tsukui T."/>
            <person name="Maita H."/>
            <person name="Okamoto S."/>
            <person name="Oshima K."/>
            <person name="Fujisawa T."/>
            <person name="Saito A."/>
            <person name="Futamata H."/>
            <person name="Hattori R."/>
            <person name="Shimomura Y."/>
            <person name="Haruta S."/>
            <person name="Morimoto S."/>
            <person name="Wang Y."/>
            <person name="Sakai Y."/>
            <person name="Hattori M."/>
            <person name="Aizawa S."/>
            <person name="Nagashima K.V.P."/>
            <person name="Masuda S."/>
            <person name="Hattori T."/>
            <person name="Yamashita A."/>
            <person name="Bao Z."/>
            <person name="Hayatsu M."/>
            <person name="Kajiya-Kanegae H."/>
            <person name="Yoshinaga I."/>
            <person name="Sakamoto K."/>
            <person name="Toyota K."/>
            <person name="Nakao M."/>
            <person name="Kohara M."/>
            <person name="Anda M."/>
            <person name="Niwa R."/>
            <person name="Jung-Hwan P."/>
            <person name="Sameshima-Saito R."/>
            <person name="Tokuda S."/>
            <person name="Yamamoto S."/>
            <person name="Yamamoto S."/>
            <person name="Yokoyama T."/>
            <person name="Akutsu T."/>
            <person name="Nakamura Y."/>
            <person name="Nakahira-Yanaka Y."/>
            <person name="Takada Hoshino Y."/>
            <person name="Hirakawa H."/>
            <person name="Mitsui H."/>
            <person name="Terasawa K."/>
            <person name="Itakura M."/>
            <person name="Sato S."/>
            <person name="Ikeda-Ohtsubo W."/>
            <person name="Sakakura N."/>
            <person name="Kaminuma E."/>
            <person name="Minamisawa K."/>
        </authorList>
    </citation>
    <scope>NUCLEOTIDE SEQUENCE [LARGE SCALE GENOMIC DNA]</scope>
    <source>
        <strain evidence="1 2">S23321</strain>
    </source>
</reference>
<dbReference type="AlphaFoldDB" id="A0AAI8QEN9"/>
<protein>
    <submittedName>
        <fullName evidence="1">Uncharacterized protein</fullName>
    </submittedName>
</protein>
<dbReference type="KEGG" id="brs:S23_54470"/>